<reference evidence="9" key="1">
    <citation type="submission" date="2025-08" db="UniProtKB">
        <authorList>
            <consortium name="RefSeq"/>
        </authorList>
    </citation>
    <scope>IDENTIFICATION</scope>
    <source>
        <tissue evidence="9">Liver</tissue>
    </source>
</reference>
<dbReference type="KEGG" id="maua:101822661"/>
<dbReference type="Proteomes" id="UP000886700">
    <property type="component" value="Unplaced"/>
</dbReference>
<evidence type="ECO:0000313" key="8">
    <source>
        <dbReference type="Proteomes" id="UP000886700"/>
    </source>
</evidence>
<feature type="transmembrane region" description="Helical" evidence="7">
    <location>
        <begin position="83"/>
        <end position="104"/>
    </location>
</feature>
<dbReference type="GeneID" id="101822661"/>
<dbReference type="InterPro" id="IPR008521">
    <property type="entry name" value="Mg_trans_NIPA"/>
</dbReference>
<dbReference type="eggNOG" id="KOG2922">
    <property type="taxonomic scope" value="Eukaryota"/>
</dbReference>
<dbReference type="PANTHER" id="PTHR12570">
    <property type="match status" value="1"/>
</dbReference>
<dbReference type="STRING" id="10036.ENSMAUP00000012628"/>
<dbReference type="PANTHER" id="PTHR12570:SF16">
    <property type="entry name" value="NIPA-LIKE PROTEIN 2"/>
    <property type="match status" value="1"/>
</dbReference>
<evidence type="ECO:0000256" key="2">
    <source>
        <dbReference type="ARBA" id="ARBA00007230"/>
    </source>
</evidence>
<dbReference type="GO" id="GO:0016020">
    <property type="term" value="C:membrane"/>
    <property type="evidence" value="ECO:0007669"/>
    <property type="project" value="UniProtKB-SubCell"/>
</dbReference>
<comment type="subcellular location">
    <subcellularLocation>
        <location evidence="1">Membrane</location>
        <topology evidence="1">Multi-pass membrane protein</topology>
    </subcellularLocation>
</comment>
<feature type="transmembrane region" description="Helical" evidence="7">
    <location>
        <begin position="203"/>
        <end position="221"/>
    </location>
</feature>
<feature type="transmembrane region" description="Helical" evidence="7">
    <location>
        <begin position="139"/>
        <end position="157"/>
    </location>
</feature>
<dbReference type="OrthoDB" id="165382at2759"/>
<feature type="transmembrane region" description="Helical" evidence="7">
    <location>
        <begin position="241"/>
        <end position="261"/>
    </location>
</feature>
<evidence type="ECO:0000256" key="3">
    <source>
        <dbReference type="ARBA" id="ARBA00022692"/>
    </source>
</evidence>
<keyword evidence="4 7" id="KW-1133">Transmembrane helix</keyword>
<sequence length="378" mass="41606">MAVTEDDPSAVLDELSRNFTYWEPGPGNGSLSSAWYRRNQVHLFGVLLSILGNLVISISLNIQKYSHLHSAQKELAKPYFKSVLWWSGTLLMAVGETGNFAAYGVAPITLIAPLGCMSVTGSAVISAIFLRENLRASDLLGMTVAFAGTYLLVNFAPNMSQAISARTVQYYFVGWQFLVYVILEILVFCILLYFHKRKGMKNIVILLALVALLASLTVISVKAVSGMITLSVTGKMQLTYAIFYVMLVIMIASCVFQVKFLNQATKLYTMTAVVPVNHVFFTTSAIIAGIIFYQEFLGAASLTVFIYLFGCFLSFLGVFLVTRNRENEHLQQSFIDFGNIPGKQMLDKIQPDSNGLSYGTLPDGSDSTQSQSGEKKEA</sequence>
<dbReference type="InterPro" id="IPR037185">
    <property type="entry name" value="EmrE-like"/>
</dbReference>
<keyword evidence="3 7" id="KW-0812">Transmembrane</keyword>
<evidence type="ECO:0000256" key="6">
    <source>
        <dbReference type="SAM" id="MobiDB-lite"/>
    </source>
</evidence>
<evidence type="ECO:0000256" key="7">
    <source>
        <dbReference type="SAM" id="Phobius"/>
    </source>
</evidence>
<name>A0A1U7QFB7_MESAU</name>
<proteinExistence type="inferred from homology"/>
<feature type="region of interest" description="Disordered" evidence="6">
    <location>
        <begin position="350"/>
        <end position="378"/>
    </location>
</feature>
<evidence type="ECO:0000256" key="5">
    <source>
        <dbReference type="ARBA" id="ARBA00023136"/>
    </source>
</evidence>
<evidence type="ECO:0000313" key="9">
    <source>
        <dbReference type="RefSeq" id="XP_005072708.1"/>
    </source>
</evidence>
<feature type="transmembrane region" description="Helical" evidence="7">
    <location>
        <begin position="299"/>
        <end position="321"/>
    </location>
</feature>
<feature type="transmembrane region" description="Helical" evidence="7">
    <location>
        <begin position="177"/>
        <end position="194"/>
    </location>
</feature>
<dbReference type="SUPFAM" id="SSF103481">
    <property type="entry name" value="Multidrug resistance efflux transporter EmrE"/>
    <property type="match status" value="1"/>
</dbReference>
<dbReference type="CTD" id="79815"/>
<comment type="similarity">
    <text evidence="2">Belongs to the NIPA family.</text>
</comment>
<organism evidence="8 9">
    <name type="scientific">Mesocricetus auratus</name>
    <name type="common">Golden hamster</name>
    <dbReference type="NCBI Taxonomy" id="10036"/>
    <lineage>
        <taxon>Eukaryota</taxon>
        <taxon>Metazoa</taxon>
        <taxon>Chordata</taxon>
        <taxon>Craniata</taxon>
        <taxon>Vertebrata</taxon>
        <taxon>Euteleostomi</taxon>
        <taxon>Mammalia</taxon>
        <taxon>Eutheria</taxon>
        <taxon>Euarchontoglires</taxon>
        <taxon>Glires</taxon>
        <taxon>Rodentia</taxon>
        <taxon>Myomorpha</taxon>
        <taxon>Muroidea</taxon>
        <taxon>Cricetidae</taxon>
        <taxon>Cricetinae</taxon>
        <taxon>Mesocricetus</taxon>
    </lineage>
</organism>
<protein>
    <submittedName>
        <fullName evidence="9">NIPA-like protein 2 isoform X1</fullName>
    </submittedName>
</protein>
<dbReference type="Pfam" id="PF05653">
    <property type="entry name" value="Mg_trans_NIPA"/>
    <property type="match status" value="1"/>
</dbReference>
<keyword evidence="8" id="KW-1185">Reference proteome</keyword>
<evidence type="ECO:0000256" key="1">
    <source>
        <dbReference type="ARBA" id="ARBA00004141"/>
    </source>
</evidence>
<feature type="transmembrane region" description="Helical" evidence="7">
    <location>
        <begin position="41"/>
        <end position="62"/>
    </location>
</feature>
<evidence type="ECO:0000256" key="4">
    <source>
        <dbReference type="ARBA" id="ARBA00022989"/>
    </source>
</evidence>
<keyword evidence="5 7" id="KW-0472">Membrane</keyword>
<dbReference type="RefSeq" id="XP_005072708.1">
    <property type="nucleotide sequence ID" value="XM_005072651.4"/>
</dbReference>
<accession>A0A1U7QFB7</accession>
<feature type="transmembrane region" description="Helical" evidence="7">
    <location>
        <begin position="110"/>
        <end position="130"/>
    </location>
</feature>
<dbReference type="GO" id="GO:0015095">
    <property type="term" value="F:magnesium ion transmembrane transporter activity"/>
    <property type="evidence" value="ECO:0007669"/>
    <property type="project" value="InterPro"/>
</dbReference>
<gene>
    <name evidence="9" type="primary">Nipal2</name>
</gene>
<dbReference type="AlphaFoldDB" id="A0A1U7QFB7"/>
<feature type="transmembrane region" description="Helical" evidence="7">
    <location>
        <begin position="273"/>
        <end position="293"/>
    </location>
</feature>